<dbReference type="GO" id="GO:0005634">
    <property type="term" value="C:nucleus"/>
    <property type="evidence" value="ECO:0007669"/>
    <property type="project" value="UniProtKB-SubCell"/>
</dbReference>
<evidence type="ECO:0000256" key="3">
    <source>
        <dbReference type="ARBA" id="ARBA00022853"/>
    </source>
</evidence>
<dbReference type="FunFam" id="3.30.420.40:FF:000058">
    <property type="entry name" value="Putative actin-related protein 5"/>
    <property type="match status" value="1"/>
</dbReference>
<evidence type="ECO:0000256" key="8">
    <source>
        <dbReference type="ARBA" id="ARBA00023242"/>
    </source>
</evidence>
<evidence type="ECO:0000256" key="13">
    <source>
        <dbReference type="ARBA" id="ARBA00053941"/>
    </source>
</evidence>
<organism evidence="16 17">
    <name type="scientific">Dekkera bruxellensis</name>
    <name type="common">Brettanomyces custersii</name>
    <dbReference type="NCBI Taxonomy" id="5007"/>
    <lineage>
        <taxon>Eukaryota</taxon>
        <taxon>Fungi</taxon>
        <taxon>Dikarya</taxon>
        <taxon>Ascomycota</taxon>
        <taxon>Saccharomycotina</taxon>
        <taxon>Pichiomycetes</taxon>
        <taxon>Pichiales</taxon>
        <taxon>Pichiaceae</taxon>
        <taxon>Brettanomyces</taxon>
    </lineage>
</organism>
<dbReference type="Pfam" id="PF00022">
    <property type="entry name" value="Actin"/>
    <property type="match status" value="1"/>
</dbReference>
<comment type="similarity">
    <text evidence="9">Belongs to the actin family. ARP4 subfamily.</text>
</comment>
<evidence type="ECO:0000256" key="9">
    <source>
        <dbReference type="ARBA" id="ARBA00038320"/>
    </source>
</evidence>
<dbReference type="GO" id="GO:0006281">
    <property type="term" value="P:DNA repair"/>
    <property type="evidence" value="ECO:0007669"/>
    <property type="project" value="UniProtKB-KW"/>
</dbReference>
<dbReference type="InterPro" id="IPR004000">
    <property type="entry name" value="Actin"/>
</dbReference>
<keyword evidence="8" id="KW-0539">Nucleus</keyword>
<evidence type="ECO:0000256" key="10">
    <source>
        <dbReference type="ARBA" id="ARBA00038661"/>
    </source>
</evidence>
<proteinExistence type="inferred from homology"/>
<protein>
    <recommendedName>
        <fullName evidence="11">Actin-related protein 4</fullName>
    </recommendedName>
    <alternativeName>
        <fullName evidence="12 14">Actin-like protein ARP4</fullName>
    </alternativeName>
</protein>
<feature type="compositionally biased region" description="Basic and acidic residues" evidence="15">
    <location>
        <begin position="272"/>
        <end position="290"/>
    </location>
</feature>
<sequence>MSSSTLAPQVYGADEINAVVLDPGSYTIRAGFGGYDSPTLVFPSSYGEHPKKEGEDGLVRIFDENSLYAHPQSNTVIKPIMKDNLVQDWDGAIEQYEHMFKLMDVDPNEQPLLLTESTMNSHKNKVKALEVFLEQEQFCAFYAVKQPTCVSFAHGRPNCLVVDIGHDLLTATPVIDGICLKKQVMGTKYAGAFVDQQLRQFLEEKKIKYNPIYSVKSKKPTYWESPESHSQFEPKTFDNEVDPSVESFNMNRTIQEMKETLLECCAEDEQVERKDFSDGEGKHDGNKNTDDDTLYFELPDGLNVPFTKYERQQLSNSLFNPLETLSKPICGWEKPHNGDIISTLGHGSEKTSKEYVPLRRSKRPDENKSEKMQAILAKFKREKTQRGMGVSRLVQTVLDNLDIDLRPQLANNIVLTGATSLIPRLNERLHSELTERNPSLKIRIHSVGNTSERKYSSWIGGSILSSLGTFHQLWVSKAEYEEVGADKLIVSRFR</sequence>
<dbReference type="SMART" id="SM00268">
    <property type="entry name" value="ACTIN"/>
    <property type="match status" value="1"/>
</dbReference>
<dbReference type="FunFam" id="3.30.420.40:FF:000203">
    <property type="entry name" value="Actin-related protein 4"/>
    <property type="match status" value="1"/>
</dbReference>
<dbReference type="GO" id="GO:0006325">
    <property type="term" value="P:chromatin organization"/>
    <property type="evidence" value="ECO:0007669"/>
    <property type="project" value="UniProtKB-KW"/>
</dbReference>
<dbReference type="InterPro" id="IPR043129">
    <property type="entry name" value="ATPase_NBD"/>
</dbReference>
<name>A0A7D9CUU3_DEKBR</name>
<evidence type="ECO:0000256" key="5">
    <source>
        <dbReference type="ARBA" id="ARBA00023159"/>
    </source>
</evidence>
<evidence type="ECO:0000256" key="2">
    <source>
        <dbReference type="ARBA" id="ARBA00022763"/>
    </source>
</evidence>
<comment type="subunit">
    <text evidence="10">Component of the NuA4 histone acetyltransferase complex, of the INO80 chromatin remodeling complex, and of the SWR1 chromatin remodeling complex.</text>
</comment>
<dbReference type="PROSITE" id="PS00432">
    <property type="entry name" value="ACTINS_2"/>
    <property type="match status" value="1"/>
</dbReference>
<evidence type="ECO:0000256" key="4">
    <source>
        <dbReference type="ARBA" id="ARBA00023015"/>
    </source>
</evidence>
<evidence type="ECO:0000256" key="15">
    <source>
        <dbReference type="SAM" id="MobiDB-lite"/>
    </source>
</evidence>
<keyword evidence="3" id="KW-0156">Chromatin regulator</keyword>
<keyword evidence="4" id="KW-0805">Transcription regulation</keyword>
<keyword evidence="7" id="KW-0234">DNA repair</keyword>
<evidence type="ECO:0000256" key="6">
    <source>
        <dbReference type="ARBA" id="ARBA00023163"/>
    </source>
</evidence>
<dbReference type="PANTHER" id="PTHR11937">
    <property type="entry name" value="ACTIN"/>
    <property type="match status" value="1"/>
</dbReference>
<evidence type="ECO:0000256" key="14">
    <source>
        <dbReference type="ARBA" id="ARBA00077253"/>
    </source>
</evidence>
<evidence type="ECO:0000256" key="1">
    <source>
        <dbReference type="ARBA" id="ARBA00004123"/>
    </source>
</evidence>
<evidence type="ECO:0000313" key="17">
    <source>
        <dbReference type="Proteomes" id="UP000478008"/>
    </source>
</evidence>
<feature type="region of interest" description="Disordered" evidence="15">
    <location>
        <begin position="351"/>
        <end position="370"/>
    </location>
</feature>
<dbReference type="AlphaFoldDB" id="A0A7D9CUU3"/>
<evidence type="ECO:0000256" key="12">
    <source>
        <dbReference type="ARBA" id="ARBA00042445"/>
    </source>
</evidence>
<comment type="function">
    <text evidence="13">Chromatin interaction component of the NuA4 histone acetyltransferase complex which is involved in transcriptional activation of selected genes principally by acetylation of nucleosomal histone H4 and H2A. The NuA4 complex is also involved in DNA repair. Is required for NuA4 complex integrity. Component of the SWR1 complex which mediates the ATP-dependent exchange of histone H2A for the H2A variant HZT1 leading to transcriptional regulation of selected genes by chromatin remodeling. Component of the INO80 complex which remodels chromatin by shifting nucleosomes and is involved in DNA repair.</text>
</comment>
<comment type="subcellular location">
    <subcellularLocation>
        <location evidence="1">Nucleus</location>
    </subcellularLocation>
</comment>
<keyword evidence="2" id="KW-0227">DNA damage</keyword>
<gene>
    <name evidence="16" type="primary">ARP4</name>
    <name evidence="16" type="ORF">DEBR0S1_08064G</name>
</gene>
<dbReference type="Gene3D" id="3.30.420.40">
    <property type="match status" value="3"/>
</dbReference>
<dbReference type="Gene3D" id="3.90.640.10">
    <property type="entry name" value="Actin, Chain A, domain 4"/>
    <property type="match status" value="1"/>
</dbReference>
<evidence type="ECO:0000313" key="16">
    <source>
        <dbReference type="EMBL" id="VUG16115.1"/>
    </source>
</evidence>
<reference evidence="16 17" key="1">
    <citation type="submission" date="2019-07" db="EMBL/GenBank/DDBJ databases">
        <authorList>
            <person name="Friedrich A."/>
            <person name="Schacherer J."/>
        </authorList>
    </citation>
    <scope>NUCLEOTIDE SEQUENCE [LARGE SCALE GENOMIC DNA]</scope>
</reference>
<dbReference type="InterPro" id="IPR004001">
    <property type="entry name" value="Actin_CS"/>
</dbReference>
<dbReference type="SUPFAM" id="SSF53067">
    <property type="entry name" value="Actin-like ATPase domain"/>
    <property type="match status" value="2"/>
</dbReference>
<feature type="region of interest" description="Disordered" evidence="15">
    <location>
        <begin position="272"/>
        <end position="292"/>
    </location>
</feature>
<keyword evidence="17" id="KW-1185">Reference proteome</keyword>
<keyword evidence="5" id="KW-0010">Activator</keyword>
<keyword evidence="6" id="KW-0804">Transcription</keyword>
<evidence type="ECO:0000256" key="11">
    <source>
        <dbReference type="ARBA" id="ARBA00041020"/>
    </source>
</evidence>
<evidence type="ECO:0000256" key="7">
    <source>
        <dbReference type="ARBA" id="ARBA00023204"/>
    </source>
</evidence>
<dbReference type="Proteomes" id="UP000478008">
    <property type="component" value="Unassembled WGS sequence"/>
</dbReference>
<accession>A0A7D9CUU3</accession>
<dbReference type="EMBL" id="CABFWN010000001">
    <property type="protein sequence ID" value="VUG16115.1"/>
    <property type="molecule type" value="Genomic_DNA"/>
</dbReference>